<evidence type="ECO:0000313" key="2">
    <source>
        <dbReference type="Proteomes" id="UP000178107"/>
    </source>
</evidence>
<gene>
    <name evidence="1" type="ORF">A2838_00935</name>
</gene>
<dbReference type="InterPro" id="IPR029044">
    <property type="entry name" value="Nucleotide-diphossugar_trans"/>
</dbReference>
<dbReference type="CDD" id="cd02513">
    <property type="entry name" value="CMP-NeuAc_Synthase"/>
    <property type="match status" value="1"/>
</dbReference>
<organism evidence="1 2">
    <name type="scientific">Candidatus Zambryskibacteria bacterium RIFCSPHIGHO2_01_FULL_46_25</name>
    <dbReference type="NCBI Taxonomy" id="1802738"/>
    <lineage>
        <taxon>Bacteria</taxon>
        <taxon>Candidatus Zambryskiibacteriota</taxon>
    </lineage>
</organism>
<sequence length="241" mass="27145">MNRPKIFGVVPARSNSGGIPDKNVKLLLGKPLLAWSVEAGMKSDVLDKVILLTDSNDYAEIGKKYGAEVPWLEPREYAGNTSHVFHAIKWLILKLEEVADKPDYIVLLEPTAPARQVEHIRELVKIVLDNGADSGFTVIPVNANSSAYWQFSIDKENHPNLVMGGPFKEIIRQRQLLPQLFIRGGSTYISKTECLLKENPDMYGDDIRVLSIDSKYAVDLDSEEDWFLAEKYLKGLFKDAR</sequence>
<reference evidence="1 2" key="1">
    <citation type="journal article" date="2016" name="Nat. Commun.">
        <title>Thousands of microbial genomes shed light on interconnected biogeochemical processes in an aquifer system.</title>
        <authorList>
            <person name="Anantharaman K."/>
            <person name="Brown C.T."/>
            <person name="Hug L.A."/>
            <person name="Sharon I."/>
            <person name="Castelle C.J."/>
            <person name="Probst A.J."/>
            <person name="Thomas B.C."/>
            <person name="Singh A."/>
            <person name="Wilkins M.J."/>
            <person name="Karaoz U."/>
            <person name="Brodie E.L."/>
            <person name="Williams K.H."/>
            <person name="Hubbard S.S."/>
            <person name="Banfield J.F."/>
        </authorList>
    </citation>
    <scope>NUCLEOTIDE SEQUENCE [LARGE SCALE GENOMIC DNA]</scope>
</reference>
<dbReference type="Proteomes" id="UP000178107">
    <property type="component" value="Unassembled WGS sequence"/>
</dbReference>
<dbReference type="Gene3D" id="3.90.550.10">
    <property type="entry name" value="Spore Coat Polysaccharide Biosynthesis Protein SpsA, Chain A"/>
    <property type="match status" value="1"/>
</dbReference>
<comment type="caution">
    <text evidence="1">The sequence shown here is derived from an EMBL/GenBank/DDBJ whole genome shotgun (WGS) entry which is preliminary data.</text>
</comment>
<name>A0A1G2SZP8_9BACT</name>
<dbReference type="EMBL" id="MHVH01000004">
    <property type="protein sequence ID" value="OHA90526.1"/>
    <property type="molecule type" value="Genomic_DNA"/>
</dbReference>
<dbReference type="InterPro" id="IPR003329">
    <property type="entry name" value="Cytidylyl_trans"/>
</dbReference>
<dbReference type="Pfam" id="PF02348">
    <property type="entry name" value="CTP_transf_3"/>
    <property type="match status" value="1"/>
</dbReference>
<proteinExistence type="predicted"/>
<dbReference type="SUPFAM" id="SSF53448">
    <property type="entry name" value="Nucleotide-diphospho-sugar transferases"/>
    <property type="match status" value="1"/>
</dbReference>
<evidence type="ECO:0000313" key="1">
    <source>
        <dbReference type="EMBL" id="OHA90526.1"/>
    </source>
</evidence>
<dbReference type="InterPro" id="IPR050793">
    <property type="entry name" value="CMP-NeuNAc_synthase"/>
</dbReference>
<accession>A0A1G2SZP8</accession>
<protein>
    <recommendedName>
        <fullName evidence="3">Acylneuraminate cytidylyltransferase</fullName>
    </recommendedName>
</protein>
<dbReference type="GO" id="GO:0008781">
    <property type="term" value="F:N-acylneuraminate cytidylyltransferase activity"/>
    <property type="evidence" value="ECO:0007669"/>
    <property type="project" value="TreeGrafter"/>
</dbReference>
<evidence type="ECO:0008006" key="3">
    <source>
        <dbReference type="Google" id="ProtNLM"/>
    </source>
</evidence>
<dbReference type="AlphaFoldDB" id="A0A1G2SZP8"/>
<dbReference type="PANTHER" id="PTHR21485:SF6">
    <property type="entry name" value="N-ACYLNEURAMINATE CYTIDYLYLTRANSFERASE-RELATED"/>
    <property type="match status" value="1"/>
</dbReference>
<dbReference type="PANTHER" id="PTHR21485">
    <property type="entry name" value="HAD SUPERFAMILY MEMBERS CMAS AND KDSC"/>
    <property type="match status" value="1"/>
</dbReference>